<evidence type="ECO:0000259" key="5">
    <source>
        <dbReference type="Pfam" id="PF01494"/>
    </source>
</evidence>
<keyword evidence="4" id="KW-0560">Oxidoreductase</keyword>
<dbReference type="PRINTS" id="PR00420">
    <property type="entry name" value="RNGMNOXGNASE"/>
</dbReference>
<dbReference type="InterPro" id="IPR050641">
    <property type="entry name" value="RIFMO-like"/>
</dbReference>
<evidence type="ECO:0000256" key="2">
    <source>
        <dbReference type="ARBA" id="ARBA00022630"/>
    </source>
</evidence>
<dbReference type="InterPro" id="IPR036188">
    <property type="entry name" value="FAD/NAD-bd_sf"/>
</dbReference>
<evidence type="ECO:0000313" key="6">
    <source>
        <dbReference type="EMBL" id="KAF8881843.1"/>
    </source>
</evidence>
<dbReference type="OrthoDB" id="2690153at2759"/>
<protein>
    <submittedName>
        <fullName evidence="6">FAD binding domain-containing protein</fullName>
    </submittedName>
</protein>
<dbReference type="Pfam" id="PF01494">
    <property type="entry name" value="FAD_binding_3"/>
    <property type="match status" value="1"/>
</dbReference>
<comment type="caution">
    <text evidence="6">The sequence shown here is derived from an EMBL/GenBank/DDBJ whole genome shotgun (WGS) entry which is preliminary data.</text>
</comment>
<organism evidence="6 7">
    <name type="scientific">Gymnopilus junonius</name>
    <name type="common">Spectacular rustgill mushroom</name>
    <name type="synonym">Gymnopilus spectabilis subsp. junonius</name>
    <dbReference type="NCBI Taxonomy" id="109634"/>
    <lineage>
        <taxon>Eukaryota</taxon>
        <taxon>Fungi</taxon>
        <taxon>Dikarya</taxon>
        <taxon>Basidiomycota</taxon>
        <taxon>Agaricomycotina</taxon>
        <taxon>Agaricomycetes</taxon>
        <taxon>Agaricomycetidae</taxon>
        <taxon>Agaricales</taxon>
        <taxon>Agaricineae</taxon>
        <taxon>Hymenogastraceae</taxon>
        <taxon>Gymnopilus</taxon>
    </lineage>
</organism>
<feature type="domain" description="FAD-binding" evidence="5">
    <location>
        <begin position="2"/>
        <end position="55"/>
    </location>
</feature>
<dbReference type="InterPro" id="IPR002938">
    <property type="entry name" value="FAD-bd"/>
</dbReference>
<dbReference type="AlphaFoldDB" id="A0A9P5NFI3"/>
<name>A0A9P5NFI3_GYMJU</name>
<feature type="non-terminal residue" evidence="6">
    <location>
        <position position="1"/>
    </location>
</feature>
<keyword evidence="7" id="KW-1185">Reference proteome</keyword>
<evidence type="ECO:0000313" key="7">
    <source>
        <dbReference type="Proteomes" id="UP000724874"/>
    </source>
</evidence>
<evidence type="ECO:0000256" key="3">
    <source>
        <dbReference type="ARBA" id="ARBA00022827"/>
    </source>
</evidence>
<dbReference type="GO" id="GO:0016709">
    <property type="term" value="F:oxidoreductase activity, acting on paired donors, with incorporation or reduction of molecular oxygen, NAD(P)H as one donor, and incorporation of one atom of oxygen"/>
    <property type="evidence" value="ECO:0007669"/>
    <property type="project" value="UniProtKB-ARBA"/>
</dbReference>
<dbReference type="PANTHER" id="PTHR43004">
    <property type="entry name" value="TRK SYSTEM POTASSIUM UPTAKE PROTEIN"/>
    <property type="match status" value="1"/>
</dbReference>
<accession>A0A9P5NFI3</accession>
<proteinExistence type="predicted"/>
<comment type="cofactor">
    <cofactor evidence="1">
        <name>FAD</name>
        <dbReference type="ChEBI" id="CHEBI:57692"/>
    </cofactor>
</comment>
<dbReference type="EMBL" id="JADNYJ010000128">
    <property type="protein sequence ID" value="KAF8881843.1"/>
    <property type="molecule type" value="Genomic_DNA"/>
</dbReference>
<evidence type="ECO:0000256" key="1">
    <source>
        <dbReference type="ARBA" id="ARBA00001974"/>
    </source>
</evidence>
<dbReference type="Proteomes" id="UP000724874">
    <property type="component" value="Unassembled WGS sequence"/>
</dbReference>
<sequence>VAHFHSPVGGQGMNTAMQDVLNLTWKLVLVLKYKAHPSLFASYKAERMPVVTEMLNLPMVLHSRAFPHVPTMAFTVGNDEQEDLMKHSQNLLQLGINYH</sequence>
<keyword evidence="3" id="KW-0274">FAD</keyword>
<gene>
    <name evidence="6" type="ORF">CPB84DRAFT_1687020</name>
</gene>
<dbReference type="GO" id="GO:0071949">
    <property type="term" value="F:FAD binding"/>
    <property type="evidence" value="ECO:0007669"/>
    <property type="project" value="InterPro"/>
</dbReference>
<keyword evidence="2" id="KW-0285">Flavoprotein</keyword>
<dbReference type="SUPFAM" id="SSF51905">
    <property type="entry name" value="FAD/NAD(P)-binding domain"/>
    <property type="match status" value="1"/>
</dbReference>
<reference evidence="6" key="1">
    <citation type="submission" date="2020-11" db="EMBL/GenBank/DDBJ databases">
        <authorList>
            <consortium name="DOE Joint Genome Institute"/>
            <person name="Ahrendt S."/>
            <person name="Riley R."/>
            <person name="Andreopoulos W."/>
            <person name="LaButti K."/>
            <person name="Pangilinan J."/>
            <person name="Ruiz-duenas F.J."/>
            <person name="Barrasa J.M."/>
            <person name="Sanchez-Garcia M."/>
            <person name="Camarero S."/>
            <person name="Miyauchi S."/>
            <person name="Serrano A."/>
            <person name="Linde D."/>
            <person name="Babiker R."/>
            <person name="Drula E."/>
            <person name="Ayuso-Fernandez I."/>
            <person name="Pacheco R."/>
            <person name="Padilla G."/>
            <person name="Ferreira P."/>
            <person name="Barriuso J."/>
            <person name="Kellner H."/>
            <person name="Castanera R."/>
            <person name="Alfaro M."/>
            <person name="Ramirez L."/>
            <person name="Pisabarro A.G."/>
            <person name="Kuo A."/>
            <person name="Tritt A."/>
            <person name="Lipzen A."/>
            <person name="He G."/>
            <person name="Yan M."/>
            <person name="Ng V."/>
            <person name="Cullen D."/>
            <person name="Martin F."/>
            <person name="Rosso M.-N."/>
            <person name="Henrissat B."/>
            <person name="Hibbett D."/>
            <person name="Martinez A.T."/>
            <person name="Grigoriev I.V."/>
        </authorList>
    </citation>
    <scope>NUCLEOTIDE SEQUENCE</scope>
    <source>
        <strain evidence="6">AH 44721</strain>
    </source>
</reference>
<dbReference type="PANTHER" id="PTHR43004:SF19">
    <property type="entry name" value="BINDING MONOOXYGENASE, PUTATIVE (JCVI)-RELATED"/>
    <property type="match status" value="1"/>
</dbReference>
<evidence type="ECO:0000256" key="4">
    <source>
        <dbReference type="ARBA" id="ARBA00023002"/>
    </source>
</evidence>
<dbReference type="Gene3D" id="3.50.50.60">
    <property type="entry name" value="FAD/NAD(P)-binding domain"/>
    <property type="match status" value="1"/>
</dbReference>